<feature type="compositionally biased region" description="Low complexity" evidence="1">
    <location>
        <begin position="379"/>
        <end position="399"/>
    </location>
</feature>
<feature type="compositionally biased region" description="Low complexity" evidence="1">
    <location>
        <begin position="1"/>
        <end position="16"/>
    </location>
</feature>
<feature type="compositionally biased region" description="Polar residues" evidence="1">
    <location>
        <begin position="352"/>
        <end position="376"/>
    </location>
</feature>
<feature type="region of interest" description="Disordered" evidence="1">
    <location>
        <begin position="1"/>
        <end position="31"/>
    </location>
</feature>
<feature type="compositionally biased region" description="Basic and acidic residues" evidence="1">
    <location>
        <begin position="401"/>
        <end position="415"/>
    </location>
</feature>
<gene>
    <name evidence="2" type="ORF">LX12_004027</name>
</gene>
<proteinExistence type="predicted"/>
<dbReference type="Proteomes" id="UP001205740">
    <property type="component" value="Unassembled WGS sequence"/>
</dbReference>
<accession>A0ABT1H6E4</accession>
<organism evidence="2 3">
    <name type="scientific">Williamsia serinedens</name>
    <dbReference type="NCBI Taxonomy" id="391736"/>
    <lineage>
        <taxon>Bacteria</taxon>
        <taxon>Bacillati</taxon>
        <taxon>Actinomycetota</taxon>
        <taxon>Actinomycetes</taxon>
        <taxon>Mycobacteriales</taxon>
        <taxon>Nocardiaceae</taxon>
        <taxon>Williamsia</taxon>
    </lineage>
</organism>
<sequence>MTEGAGHAPAPGHGPSVPGPGGPGPSVMDMLESSPVAPLLHMPVSDILTKHLGLPPLPPMPSMPPLPAMPPLPTIDLASLFKPLTDLLSGFGSGNMAGAPFDPTQLFDGLQKAFESVFGVLSQAMSAVTPFWAGAGGSAAMATGAQANVNNVETGTQSGDISRIVATATASVAKGVALLQGVIASFAASLVPLIPAAVTPIGQAGIIASATTHLSEGLAVVAETRAELTAHTANMTISGHPIPITAAPQAAAAVPGMASSAVQAVTSPVQSIIGAVGGVGGGLGRASSLGRVPAGAETLAARAGDAAGGRAAGAGGVGGGGAGGVGAVGGLGGGGGSTPPLGTRPAEAPVAPSSSRSGSTSQDEVVNRTSATSTGTVGPAGMPMGAAGAAGASASSSSAHTADRETSVDARHTDEVVGESPAASPSVLGGVEPTTAQSIWDSPDELDG</sequence>
<evidence type="ECO:0000313" key="2">
    <source>
        <dbReference type="EMBL" id="MCP2162815.1"/>
    </source>
</evidence>
<comment type="caution">
    <text evidence="2">The sequence shown here is derived from an EMBL/GenBank/DDBJ whole genome shotgun (WGS) entry which is preliminary data.</text>
</comment>
<protein>
    <submittedName>
        <fullName evidence="2">Uncharacterized protein</fullName>
    </submittedName>
</protein>
<dbReference type="EMBL" id="JAMTCG010000008">
    <property type="protein sequence ID" value="MCP2162815.1"/>
    <property type="molecule type" value="Genomic_DNA"/>
</dbReference>
<name>A0ABT1H6E4_9NOCA</name>
<reference evidence="2 3" key="1">
    <citation type="submission" date="2022-06" db="EMBL/GenBank/DDBJ databases">
        <title>Genomic Encyclopedia of Archaeal and Bacterial Type Strains, Phase II (KMG-II): from individual species to whole genera.</title>
        <authorList>
            <person name="Goeker M."/>
        </authorList>
    </citation>
    <scope>NUCLEOTIDE SEQUENCE [LARGE SCALE GENOMIC DNA]</scope>
    <source>
        <strain evidence="2 3">DSM 45037</strain>
    </source>
</reference>
<evidence type="ECO:0000313" key="3">
    <source>
        <dbReference type="Proteomes" id="UP001205740"/>
    </source>
</evidence>
<keyword evidence="3" id="KW-1185">Reference proteome</keyword>
<feature type="region of interest" description="Disordered" evidence="1">
    <location>
        <begin position="331"/>
        <end position="448"/>
    </location>
</feature>
<evidence type="ECO:0000256" key="1">
    <source>
        <dbReference type="SAM" id="MobiDB-lite"/>
    </source>
</evidence>